<proteinExistence type="predicted"/>
<keyword evidence="2" id="KW-1185">Reference proteome</keyword>
<protein>
    <submittedName>
        <fullName evidence="1">Cytochrome P450 3A11</fullName>
    </submittedName>
</protein>
<accession>A0A8H4NKU8</accession>
<sequence>MTEYGSPKPIADHELSIATAIATASKNILMLPLNKLASLAVAVHEDSNCGKITQRVWIVYAEADRRKDY</sequence>
<dbReference type="Proteomes" id="UP000536711">
    <property type="component" value="Unassembled WGS sequence"/>
</dbReference>
<dbReference type="AlphaFoldDB" id="A0A8H4NKU8"/>
<evidence type="ECO:0000313" key="2">
    <source>
        <dbReference type="Proteomes" id="UP000536711"/>
    </source>
</evidence>
<organism evidence="1 2">
    <name type="scientific">Fusarium acutatum</name>
    <dbReference type="NCBI Taxonomy" id="78861"/>
    <lineage>
        <taxon>Eukaryota</taxon>
        <taxon>Fungi</taxon>
        <taxon>Dikarya</taxon>
        <taxon>Ascomycota</taxon>
        <taxon>Pezizomycotina</taxon>
        <taxon>Sordariomycetes</taxon>
        <taxon>Hypocreomycetidae</taxon>
        <taxon>Hypocreales</taxon>
        <taxon>Nectriaceae</taxon>
        <taxon>Fusarium</taxon>
        <taxon>Fusarium fujikuroi species complex</taxon>
    </lineage>
</organism>
<reference evidence="1 2" key="1">
    <citation type="submission" date="2020-01" db="EMBL/GenBank/DDBJ databases">
        <title>Identification and distribution of gene clusters putatively required for synthesis of sphingolipid metabolism inhibitors in phylogenetically diverse species of the filamentous fungus Fusarium.</title>
        <authorList>
            <person name="Kim H.-S."/>
            <person name="Busman M."/>
            <person name="Brown D.W."/>
            <person name="Divon H."/>
            <person name="Uhlig S."/>
            <person name="Proctor R.H."/>
        </authorList>
    </citation>
    <scope>NUCLEOTIDE SEQUENCE [LARGE SCALE GENOMIC DNA]</scope>
    <source>
        <strain evidence="1 2">NRRL 13308</strain>
    </source>
</reference>
<evidence type="ECO:0000313" key="1">
    <source>
        <dbReference type="EMBL" id="KAF4438855.1"/>
    </source>
</evidence>
<dbReference type="OrthoDB" id="1470350at2759"/>
<gene>
    <name evidence="1" type="ORF">FACUT_4640</name>
</gene>
<name>A0A8H4NKU8_9HYPO</name>
<dbReference type="EMBL" id="JAADJF010000105">
    <property type="protein sequence ID" value="KAF4438855.1"/>
    <property type="molecule type" value="Genomic_DNA"/>
</dbReference>
<comment type="caution">
    <text evidence="1">The sequence shown here is derived from an EMBL/GenBank/DDBJ whole genome shotgun (WGS) entry which is preliminary data.</text>
</comment>